<feature type="non-terminal residue" evidence="4">
    <location>
        <position position="1"/>
    </location>
</feature>
<dbReference type="GO" id="GO:0005737">
    <property type="term" value="C:cytoplasm"/>
    <property type="evidence" value="ECO:0007669"/>
    <property type="project" value="TreeGrafter"/>
</dbReference>
<evidence type="ECO:0000256" key="1">
    <source>
        <dbReference type="ARBA" id="ARBA00001957"/>
    </source>
</evidence>
<dbReference type="Gene3D" id="1.10.1200.10">
    <property type="entry name" value="ACP-like"/>
    <property type="match status" value="1"/>
</dbReference>
<evidence type="ECO:0000259" key="3">
    <source>
        <dbReference type="PROSITE" id="PS50075"/>
    </source>
</evidence>
<comment type="cofactor">
    <cofactor evidence="1">
        <name>pantetheine 4'-phosphate</name>
        <dbReference type="ChEBI" id="CHEBI:47942"/>
    </cofactor>
</comment>
<evidence type="ECO:0000313" key="4">
    <source>
        <dbReference type="EMBL" id="MVN16865.1"/>
    </source>
</evidence>
<feature type="non-terminal residue" evidence="4">
    <location>
        <position position="279"/>
    </location>
</feature>
<proteinExistence type="predicted"/>
<dbReference type="InterPro" id="IPR036736">
    <property type="entry name" value="ACP-like_sf"/>
</dbReference>
<keyword evidence="2" id="KW-0436">Ligase</keyword>
<dbReference type="InterPro" id="IPR023213">
    <property type="entry name" value="CAT-like_dom_sf"/>
</dbReference>
<dbReference type="Pfam" id="PF00668">
    <property type="entry name" value="Condensation"/>
    <property type="match status" value="1"/>
</dbReference>
<dbReference type="RefSeq" id="WP_238991253.1">
    <property type="nucleotide sequence ID" value="NZ_WPOC01000071.1"/>
</dbReference>
<dbReference type="InterPro" id="IPR009081">
    <property type="entry name" value="PP-bd_ACP"/>
</dbReference>
<organism evidence="4 5">
    <name type="scientific">Gordonibacter urolithinfaciens</name>
    <dbReference type="NCBI Taxonomy" id="1335613"/>
    <lineage>
        <taxon>Bacteria</taxon>
        <taxon>Bacillati</taxon>
        <taxon>Actinomycetota</taxon>
        <taxon>Coriobacteriia</taxon>
        <taxon>Eggerthellales</taxon>
        <taxon>Eggerthellaceae</taxon>
        <taxon>Gordonibacter</taxon>
    </lineage>
</organism>
<dbReference type="AlphaFoldDB" id="A0A6N8IM93"/>
<dbReference type="InterPro" id="IPR001242">
    <property type="entry name" value="Condensation_dom"/>
</dbReference>
<dbReference type="GO" id="GO:0043041">
    <property type="term" value="P:amino acid activation for nonribosomal peptide biosynthetic process"/>
    <property type="evidence" value="ECO:0007669"/>
    <property type="project" value="TreeGrafter"/>
</dbReference>
<comment type="caution">
    <text evidence="4">The sequence shown here is derived from an EMBL/GenBank/DDBJ whole genome shotgun (WGS) entry which is preliminary data.</text>
</comment>
<dbReference type="Pfam" id="PF00550">
    <property type="entry name" value="PP-binding"/>
    <property type="match status" value="1"/>
</dbReference>
<dbReference type="EMBL" id="WPOC01000071">
    <property type="protein sequence ID" value="MVN16865.1"/>
    <property type="molecule type" value="Genomic_DNA"/>
</dbReference>
<dbReference type="PANTHER" id="PTHR45527">
    <property type="entry name" value="NONRIBOSOMAL PEPTIDE SYNTHETASE"/>
    <property type="match status" value="1"/>
</dbReference>
<gene>
    <name evidence="4" type="ORF">GO738_16215</name>
</gene>
<dbReference type="PROSITE" id="PS50075">
    <property type="entry name" value="CARRIER"/>
    <property type="match status" value="1"/>
</dbReference>
<accession>A0A6N8IM93</accession>
<evidence type="ECO:0000256" key="2">
    <source>
        <dbReference type="ARBA" id="ARBA00022598"/>
    </source>
</evidence>
<dbReference type="GO" id="GO:0016874">
    <property type="term" value="F:ligase activity"/>
    <property type="evidence" value="ECO:0007669"/>
    <property type="project" value="UniProtKB-KW"/>
</dbReference>
<dbReference type="Proteomes" id="UP000468327">
    <property type="component" value="Unassembled WGS sequence"/>
</dbReference>
<dbReference type="SUPFAM" id="SSF52777">
    <property type="entry name" value="CoA-dependent acyltransferases"/>
    <property type="match status" value="1"/>
</dbReference>
<protein>
    <submittedName>
        <fullName evidence="4">Non-ribosomal peptide synthetase</fullName>
    </submittedName>
</protein>
<name>A0A6N8IM93_9ACTN</name>
<dbReference type="PANTHER" id="PTHR45527:SF10">
    <property type="entry name" value="PYOCHELIN SYNTHASE PCHF"/>
    <property type="match status" value="1"/>
</dbReference>
<feature type="domain" description="Carrier" evidence="3">
    <location>
        <begin position="4"/>
        <end position="79"/>
    </location>
</feature>
<dbReference type="SUPFAM" id="SSF47336">
    <property type="entry name" value="ACP-like"/>
    <property type="match status" value="1"/>
</dbReference>
<dbReference type="GO" id="GO:0031177">
    <property type="term" value="F:phosphopantetheine binding"/>
    <property type="evidence" value="ECO:0007669"/>
    <property type="project" value="TreeGrafter"/>
</dbReference>
<dbReference type="GO" id="GO:0000036">
    <property type="term" value="F:acyl carrier activity"/>
    <property type="evidence" value="ECO:0007669"/>
    <property type="project" value="TreeGrafter"/>
</dbReference>
<dbReference type="GO" id="GO:0044550">
    <property type="term" value="P:secondary metabolite biosynthetic process"/>
    <property type="evidence" value="ECO:0007669"/>
    <property type="project" value="TreeGrafter"/>
</dbReference>
<reference evidence="4 5" key="1">
    <citation type="submission" date="2019-11" db="EMBL/GenBank/DDBJ databases">
        <title>Whole genome shotgun sequencing (WGS) data from Adlercreutzia equolifaciens ResAG-91, Eggerthella lenta MRI-F36, MRI-F37, MRI-F40, ResAG-49, ResAG-88, ResAG-121, ResAG-145, and Gordonibacter sp. ResAG-5, ResAG-26, ResAG-43, ResAG-50, ResAG-59.</title>
        <authorList>
            <person name="Stoll D.A."/>
            <person name="Danylec N."/>
            <person name="Franz C.M.A.P."/>
            <person name="Huch M."/>
        </authorList>
    </citation>
    <scope>NUCLEOTIDE SEQUENCE [LARGE SCALE GENOMIC DNA]</scope>
    <source>
        <strain evidence="4 5">ResAG-59</strain>
    </source>
</reference>
<sequence>SLSEPATEAERAVASVWEELLDAGPVGRESNFFELGGDSLMASRVIGRVRALGYEDVRLQLLFDTENLSEFCKTLRKREAPPKQEALIEVDPSKEYESFPLTEIQHAYLVSRGDSSSQATVGTTYCQIFAVDEIDLDRLDAAWGKVQKRHGMMRASVEEDGTQSIAPSSKIGHIERAECANSSEAKQQLEEIKRTVFALAKPPLHRVVSISWHEESGKQTRLVFCFDYTVLDALSVMTVLAELAELYENPGADLPGIGLTFRDFVVGHRRDGREVEEAE</sequence>
<dbReference type="Gene3D" id="3.30.559.10">
    <property type="entry name" value="Chloramphenicol acetyltransferase-like domain"/>
    <property type="match status" value="1"/>
</dbReference>
<evidence type="ECO:0000313" key="5">
    <source>
        <dbReference type="Proteomes" id="UP000468327"/>
    </source>
</evidence>
<keyword evidence="5" id="KW-1185">Reference proteome</keyword>